<dbReference type="EMBL" id="AMWN01000005">
    <property type="protein sequence ID" value="EXJ85675.1"/>
    <property type="molecule type" value="Genomic_DNA"/>
</dbReference>
<dbReference type="AlphaFoldDB" id="W9Y7Q8"/>
<keyword evidence="6" id="KW-0408">Iron</keyword>
<dbReference type="SUPFAM" id="SSF51197">
    <property type="entry name" value="Clavaminate synthase-like"/>
    <property type="match status" value="1"/>
</dbReference>
<gene>
    <name evidence="7" type="ORF">A1O1_06041</name>
</gene>
<evidence type="ECO:0000256" key="2">
    <source>
        <dbReference type="ARBA" id="ARBA00005830"/>
    </source>
</evidence>
<evidence type="ECO:0000256" key="4">
    <source>
        <dbReference type="ARBA" id="ARBA00022964"/>
    </source>
</evidence>
<dbReference type="eggNOG" id="ENOG502S7ZW">
    <property type="taxonomic scope" value="Eukaryota"/>
</dbReference>
<evidence type="ECO:0000313" key="8">
    <source>
        <dbReference type="Proteomes" id="UP000019484"/>
    </source>
</evidence>
<dbReference type="PANTHER" id="PTHR20883">
    <property type="entry name" value="PHYTANOYL-COA DIOXYGENASE DOMAIN CONTAINING 1"/>
    <property type="match status" value="1"/>
</dbReference>
<dbReference type="OrthoDB" id="4132605at2759"/>
<dbReference type="STRING" id="1182541.W9Y7Q8"/>
<evidence type="ECO:0000256" key="5">
    <source>
        <dbReference type="ARBA" id="ARBA00023002"/>
    </source>
</evidence>
<dbReference type="GeneID" id="19160912"/>
<keyword evidence="4" id="KW-0223">Dioxygenase</keyword>
<reference evidence="7 8" key="1">
    <citation type="submission" date="2013-03" db="EMBL/GenBank/DDBJ databases">
        <title>The Genome Sequence of Capronia coronata CBS 617.96.</title>
        <authorList>
            <consortium name="The Broad Institute Genomics Platform"/>
            <person name="Cuomo C."/>
            <person name="de Hoog S."/>
            <person name="Gorbushina A."/>
            <person name="Walker B."/>
            <person name="Young S.K."/>
            <person name="Zeng Q."/>
            <person name="Gargeya S."/>
            <person name="Fitzgerald M."/>
            <person name="Haas B."/>
            <person name="Abouelleil A."/>
            <person name="Allen A.W."/>
            <person name="Alvarado L."/>
            <person name="Arachchi H.M."/>
            <person name="Berlin A.M."/>
            <person name="Chapman S.B."/>
            <person name="Gainer-Dewar J."/>
            <person name="Goldberg J."/>
            <person name="Griggs A."/>
            <person name="Gujja S."/>
            <person name="Hansen M."/>
            <person name="Howarth C."/>
            <person name="Imamovic A."/>
            <person name="Ireland A."/>
            <person name="Larimer J."/>
            <person name="McCowan C."/>
            <person name="Murphy C."/>
            <person name="Pearson M."/>
            <person name="Poon T.W."/>
            <person name="Priest M."/>
            <person name="Roberts A."/>
            <person name="Saif S."/>
            <person name="Shea T."/>
            <person name="Sisk P."/>
            <person name="Sykes S."/>
            <person name="Wortman J."/>
            <person name="Nusbaum C."/>
            <person name="Birren B."/>
        </authorList>
    </citation>
    <scope>NUCLEOTIDE SEQUENCE [LARGE SCALE GENOMIC DNA]</scope>
    <source>
        <strain evidence="7 8">CBS 617.96</strain>
    </source>
</reference>
<comment type="caution">
    <text evidence="7">The sequence shown here is derived from an EMBL/GenBank/DDBJ whole genome shotgun (WGS) entry which is preliminary data.</text>
</comment>
<dbReference type="HOGENOM" id="CLU_047725_1_0_1"/>
<evidence type="ECO:0008006" key="9">
    <source>
        <dbReference type="Google" id="ProtNLM"/>
    </source>
</evidence>
<dbReference type="Gene3D" id="2.60.120.620">
    <property type="entry name" value="q2cbj1_9rhob like domain"/>
    <property type="match status" value="1"/>
</dbReference>
<evidence type="ECO:0000256" key="3">
    <source>
        <dbReference type="ARBA" id="ARBA00011738"/>
    </source>
</evidence>
<evidence type="ECO:0000313" key="7">
    <source>
        <dbReference type="EMBL" id="EXJ85675.1"/>
    </source>
</evidence>
<dbReference type="GO" id="GO:0051213">
    <property type="term" value="F:dioxygenase activity"/>
    <property type="evidence" value="ECO:0007669"/>
    <property type="project" value="UniProtKB-KW"/>
</dbReference>
<dbReference type="Proteomes" id="UP000019484">
    <property type="component" value="Unassembled WGS sequence"/>
</dbReference>
<keyword evidence="8" id="KW-1185">Reference proteome</keyword>
<sequence>MSTTQTQTVTTTVEAPKPKLRYLHISDGKDAILKVMQEDGGVVIREFLTAEQTRQINRDIDAVIDKIVDGGKHADSKMRDFHGLVTKRMTNLPTHSKTFRDEVLNHKLLHEICEDIFRADSGDYWMNTAQVIDIGPGNVAQPLHRDQMQYAVFSDVGSKTKHEATINFFVALTEFTDENGATRIIPGSHIWPDHRDYGTQEQTIPALMHAGDVTLFSGKTSHGGGANRTKDFRRRGIALSMQASYLTPEEAYPFIVPREIVETMTPLAQRMIAWRSQYPVDSGGLWQSDYCEIADVLGLKAAPPVA</sequence>
<dbReference type="PANTHER" id="PTHR20883:SF41">
    <property type="entry name" value="IRON_ALPHA-KETOGLUTARATE-DEPENDENT DIOXYGENASE ASQJ"/>
    <property type="match status" value="1"/>
</dbReference>
<evidence type="ECO:0000256" key="1">
    <source>
        <dbReference type="ARBA" id="ARBA00001962"/>
    </source>
</evidence>
<evidence type="ECO:0000256" key="6">
    <source>
        <dbReference type="ARBA" id="ARBA00023004"/>
    </source>
</evidence>
<proteinExistence type="inferred from homology"/>
<keyword evidence="5" id="KW-0560">Oxidoreductase</keyword>
<accession>W9Y7Q8</accession>
<dbReference type="Pfam" id="PF05721">
    <property type="entry name" value="PhyH"/>
    <property type="match status" value="1"/>
</dbReference>
<comment type="similarity">
    <text evidence="2">Belongs to the PhyH family.</text>
</comment>
<name>W9Y7Q8_9EURO</name>
<comment type="cofactor">
    <cofactor evidence="1">
        <name>Fe cation</name>
        <dbReference type="ChEBI" id="CHEBI:24875"/>
    </cofactor>
</comment>
<dbReference type="RefSeq" id="XP_007725113.1">
    <property type="nucleotide sequence ID" value="XM_007726923.1"/>
</dbReference>
<dbReference type="InterPro" id="IPR008775">
    <property type="entry name" value="Phytyl_CoA_dOase-like"/>
</dbReference>
<comment type="subunit">
    <text evidence="3">Homodimer.</text>
</comment>
<protein>
    <recommendedName>
        <fullName evidence="9">Phytanoyl-CoA dioxygenase</fullName>
    </recommendedName>
</protein>
<organism evidence="7 8">
    <name type="scientific">Capronia coronata CBS 617.96</name>
    <dbReference type="NCBI Taxonomy" id="1182541"/>
    <lineage>
        <taxon>Eukaryota</taxon>
        <taxon>Fungi</taxon>
        <taxon>Dikarya</taxon>
        <taxon>Ascomycota</taxon>
        <taxon>Pezizomycotina</taxon>
        <taxon>Eurotiomycetes</taxon>
        <taxon>Chaetothyriomycetidae</taxon>
        <taxon>Chaetothyriales</taxon>
        <taxon>Herpotrichiellaceae</taxon>
        <taxon>Capronia</taxon>
    </lineage>
</organism>